<dbReference type="InterPro" id="IPR011545">
    <property type="entry name" value="DEAD/DEAH_box_helicase_dom"/>
</dbReference>
<protein>
    <submittedName>
        <fullName evidence="2">DEAD/DEAH box helicase family protein</fullName>
    </submittedName>
</protein>
<accession>A0ABX8SQ19</accession>
<evidence type="ECO:0000313" key="3">
    <source>
        <dbReference type="Proteomes" id="UP000824504"/>
    </source>
</evidence>
<feature type="domain" description="DEAD/DEAH-box helicase" evidence="1">
    <location>
        <begin position="36"/>
        <end position="104"/>
    </location>
</feature>
<keyword evidence="2" id="KW-0378">Hydrolase</keyword>
<name>A0ABX8SQ19_9ACTN</name>
<dbReference type="RefSeq" id="WP_219084136.1">
    <property type="nucleotide sequence ID" value="NZ_CP079216.1"/>
</dbReference>
<dbReference type="GO" id="GO:0004386">
    <property type="term" value="F:helicase activity"/>
    <property type="evidence" value="ECO:0007669"/>
    <property type="project" value="UniProtKB-KW"/>
</dbReference>
<keyword evidence="2" id="KW-0547">Nucleotide-binding</keyword>
<dbReference type="EMBL" id="CP079216">
    <property type="protein sequence ID" value="QXT64213.1"/>
    <property type="molecule type" value="Genomic_DNA"/>
</dbReference>
<keyword evidence="3" id="KW-1185">Reference proteome</keyword>
<proteinExistence type="predicted"/>
<evidence type="ECO:0000313" key="2">
    <source>
        <dbReference type="EMBL" id="QXT64213.1"/>
    </source>
</evidence>
<gene>
    <name evidence="2" type="ORF">KDB89_07160</name>
</gene>
<dbReference type="Pfam" id="PF00270">
    <property type="entry name" value="DEAD"/>
    <property type="match status" value="1"/>
</dbReference>
<organism evidence="2 3">
    <name type="scientific">Tessaracoccus palaemonis</name>
    <dbReference type="NCBI Taxonomy" id="2829499"/>
    <lineage>
        <taxon>Bacteria</taxon>
        <taxon>Bacillati</taxon>
        <taxon>Actinomycetota</taxon>
        <taxon>Actinomycetes</taxon>
        <taxon>Propionibacteriales</taxon>
        <taxon>Propionibacteriaceae</taxon>
        <taxon>Tessaracoccus</taxon>
    </lineage>
</organism>
<dbReference type="Proteomes" id="UP000824504">
    <property type="component" value="Chromosome"/>
</dbReference>
<evidence type="ECO:0000259" key="1">
    <source>
        <dbReference type="Pfam" id="PF00270"/>
    </source>
</evidence>
<keyword evidence="2" id="KW-0347">Helicase</keyword>
<sequence length="131" mass="14367">MSFITGTAQPSAAANPEALFRDLVRLDHGPKHLWAHQADILRDYLNHKNDPDLAIELPTGAGKTLVGMLIGEWRRRTFGERIVYLCPTLQLAKQAIADAHATGVSVVDLTGSNSAWDANDRFAYTKAALRT</sequence>
<reference evidence="2 3" key="1">
    <citation type="submission" date="2021-07" db="EMBL/GenBank/DDBJ databases">
        <title>complete genome sequencing of Tessaracoccus sp.J1M15.</title>
        <authorList>
            <person name="Bae J.-W."/>
            <person name="Kim D.-y."/>
        </authorList>
    </citation>
    <scope>NUCLEOTIDE SEQUENCE [LARGE SCALE GENOMIC DNA]</scope>
    <source>
        <strain evidence="2 3">J1M15</strain>
    </source>
</reference>
<keyword evidence="2" id="KW-0067">ATP-binding</keyword>